<dbReference type="InterPro" id="IPR015797">
    <property type="entry name" value="NUDIX_hydrolase-like_dom_sf"/>
</dbReference>
<comment type="caution">
    <text evidence="4">The sequence shown here is derived from an EMBL/GenBank/DDBJ whole genome shotgun (WGS) entry which is preliminary data.</text>
</comment>
<feature type="domain" description="Nudix hydrolase" evidence="3">
    <location>
        <begin position="111"/>
        <end position="236"/>
    </location>
</feature>
<evidence type="ECO:0000256" key="2">
    <source>
        <dbReference type="ARBA" id="ARBA00022801"/>
    </source>
</evidence>
<name>A0ABS2S7A9_9PSEU</name>
<proteinExistence type="inferred from homology"/>
<keyword evidence="2" id="KW-0378">Hydrolase</keyword>
<evidence type="ECO:0000256" key="1">
    <source>
        <dbReference type="ARBA" id="ARBA00005582"/>
    </source>
</evidence>
<reference evidence="4 5" key="1">
    <citation type="submission" date="2021-01" db="EMBL/GenBank/DDBJ databases">
        <title>Sequencing the genomes of 1000 actinobacteria strains.</title>
        <authorList>
            <person name="Klenk H.-P."/>
        </authorList>
    </citation>
    <scope>NUCLEOTIDE SEQUENCE [LARGE SCALE GENOMIC DNA]</scope>
    <source>
        <strain evidence="4 5">DSM 44581</strain>
    </source>
</reference>
<dbReference type="PANTHER" id="PTHR43736">
    <property type="entry name" value="ADP-RIBOSE PYROPHOSPHATASE"/>
    <property type="match status" value="1"/>
</dbReference>
<dbReference type="PROSITE" id="PS51462">
    <property type="entry name" value="NUDIX"/>
    <property type="match status" value="1"/>
</dbReference>
<protein>
    <submittedName>
        <fullName evidence="4">8-oxo-dGTP pyrophosphatase MutT (NUDIX family)</fullName>
    </submittedName>
</protein>
<dbReference type="CDD" id="cd04699">
    <property type="entry name" value="NUDIX_MutT_Nudt1"/>
    <property type="match status" value="1"/>
</dbReference>
<dbReference type="Gene3D" id="3.90.79.10">
    <property type="entry name" value="Nucleoside Triphosphate Pyrophosphohydrolase"/>
    <property type="match status" value="1"/>
</dbReference>
<sequence length="246" mass="28322">MRNDRGNGASDAQQVCRVDESFDQSQAVMRQRFHHGHLITGRDPTALERAIHRLYLPKHWFREIMGARSDLVRPVTSCQHSVAYCRVAGCYFADEQIAHAFRRSTPMSQPVYPVSIKGVVVRDDKVLLLKNERDEWELPGGRIEPGETPEDCVAREITEETQWQVTTGPILDTWMYYINVAEKNVFIVTYGCYPNGDAEPVLSHEHKEIGLFTESEVRGLNMPDGYKRSIGNWFARLRETDRELIR</sequence>
<dbReference type="Proteomes" id="UP001195724">
    <property type="component" value="Unassembled WGS sequence"/>
</dbReference>
<keyword evidence="5" id="KW-1185">Reference proteome</keyword>
<evidence type="ECO:0000259" key="3">
    <source>
        <dbReference type="PROSITE" id="PS51462"/>
    </source>
</evidence>
<dbReference type="PRINTS" id="PR00502">
    <property type="entry name" value="NUDIXFAMILY"/>
</dbReference>
<comment type="similarity">
    <text evidence="1">Belongs to the Nudix hydrolase family.</text>
</comment>
<dbReference type="InterPro" id="IPR000086">
    <property type="entry name" value="NUDIX_hydrolase_dom"/>
</dbReference>
<dbReference type="SUPFAM" id="SSF55811">
    <property type="entry name" value="Nudix"/>
    <property type="match status" value="1"/>
</dbReference>
<gene>
    <name evidence="4" type="ORF">JOE68_002725</name>
</gene>
<evidence type="ECO:0000313" key="4">
    <source>
        <dbReference type="EMBL" id="MBM7811860.1"/>
    </source>
</evidence>
<organism evidence="4 5">
    <name type="scientific">Saccharothrix algeriensis</name>
    <dbReference type="NCBI Taxonomy" id="173560"/>
    <lineage>
        <taxon>Bacteria</taxon>
        <taxon>Bacillati</taxon>
        <taxon>Actinomycetota</taxon>
        <taxon>Actinomycetes</taxon>
        <taxon>Pseudonocardiales</taxon>
        <taxon>Pseudonocardiaceae</taxon>
        <taxon>Saccharothrix</taxon>
    </lineage>
</organism>
<dbReference type="Pfam" id="PF00293">
    <property type="entry name" value="NUDIX"/>
    <property type="match status" value="1"/>
</dbReference>
<evidence type="ECO:0000313" key="5">
    <source>
        <dbReference type="Proteomes" id="UP001195724"/>
    </source>
</evidence>
<accession>A0ABS2S7A9</accession>
<dbReference type="InterPro" id="IPR020476">
    <property type="entry name" value="Nudix_hydrolase"/>
</dbReference>
<dbReference type="PANTHER" id="PTHR43736:SF1">
    <property type="entry name" value="DIHYDRONEOPTERIN TRIPHOSPHATE DIPHOSPHATASE"/>
    <property type="match status" value="1"/>
</dbReference>
<dbReference type="RefSeq" id="WP_239562235.1">
    <property type="nucleotide sequence ID" value="NZ_JAFBCL010000001.1"/>
</dbReference>
<dbReference type="EMBL" id="JAFBCL010000001">
    <property type="protein sequence ID" value="MBM7811860.1"/>
    <property type="molecule type" value="Genomic_DNA"/>
</dbReference>